<accession>A0A1I7VPS2</accession>
<evidence type="ECO:0000313" key="1">
    <source>
        <dbReference type="Proteomes" id="UP000095285"/>
    </source>
</evidence>
<evidence type="ECO:0000313" key="2">
    <source>
        <dbReference type="WBParaSite" id="EN70_492"/>
    </source>
</evidence>
<proteinExistence type="predicted"/>
<protein>
    <submittedName>
        <fullName evidence="2">C2 domain-containing protein</fullName>
    </submittedName>
</protein>
<dbReference type="Proteomes" id="UP000095285">
    <property type="component" value="Unassembled WGS sequence"/>
</dbReference>
<organism evidence="1 2">
    <name type="scientific">Loa loa</name>
    <name type="common">Eye worm</name>
    <name type="synonym">Filaria loa</name>
    <dbReference type="NCBI Taxonomy" id="7209"/>
    <lineage>
        <taxon>Eukaryota</taxon>
        <taxon>Metazoa</taxon>
        <taxon>Ecdysozoa</taxon>
        <taxon>Nematoda</taxon>
        <taxon>Chromadorea</taxon>
        <taxon>Rhabditida</taxon>
        <taxon>Spirurina</taxon>
        <taxon>Spiruromorpha</taxon>
        <taxon>Filarioidea</taxon>
        <taxon>Onchocercidae</taxon>
        <taxon>Loa</taxon>
    </lineage>
</organism>
<reference evidence="2" key="2">
    <citation type="submission" date="2016-11" db="UniProtKB">
        <authorList>
            <consortium name="WormBaseParasite"/>
        </authorList>
    </citation>
    <scope>IDENTIFICATION</scope>
</reference>
<sequence>MTISCARRSYGEKLQLYNVSKSHSWKTKEANADPSWGSCFQLHLNFDESQNSNSGKSRNTATSLEILHNRGNSDLTIIRTSSIFGQKLASVSNEHSRIEVNI</sequence>
<dbReference type="AlphaFoldDB" id="A0A1I7VPS2"/>
<name>A0A1I7VPS2_LOALO</name>
<keyword evidence="1" id="KW-1185">Reference proteome</keyword>
<reference evidence="1" key="1">
    <citation type="submission" date="2012-04" db="EMBL/GenBank/DDBJ databases">
        <title>The Genome Sequence of Loa loa.</title>
        <authorList>
            <consortium name="The Broad Institute Genome Sequencing Platform"/>
            <consortium name="Broad Institute Genome Sequencing Center for Infectious Disease"/>
            <person name="Nutman T.B."/>
            <person name="Fink D.L."/>
            <person name="Russ C."/>
            <person name="Young S."/>
            <person name="Zeng Q."/>
            <person name="Gargeya S."/>
            <person name="Alvarado L."/>
            <person name="Berlin A."/>
            <person name="Chapman S.B."/>
            <person name="Chen Z."/>
            <person name="Freedman E."/>
            <person name="Gellesch M."/>
            <person name="Goldberg J."/>
            <person name="Griggs A."/>
            <person name="Gujja S."/>
            <person name="Heilman E.R."/>
            <person name="Heiman D."/>
            <person name="Howarth C."/>
            <person name="Mehta T."/>
            <person name="Neiman D."/>
            <person name="Pearson M."/>
            <person name="Roberts A."/>
            <person name="Saif S."/>
            <person name="Shea T."/>
            <person name="Shenoy N."/>
            <person name="Sisk P."/>
            <person name="Stolte C."/>
            <person name="Sykes S."/>
            <person name="White J."/>
            <person name="Yandava C."/>
            <person name="Haas B."/>
            <person name="Henn M.R."/>
            <person name="Nusbaum C."/>
            <person name="Birren B."/>
        </authorList>
    </citation>
    <scope>NUCLEOTIDE SEQUENCE [LARGE SCALE GENOMIC DNA]</scope>
</reference>
<dbReference type="WBParaSite" id="EN70_492">
    <property type="protein sequence ID" value="EN70_492"/>
    <property type="gene ID" value="EN70_492"/>
</dbReference>